<dbReference type="Pfam" id="PF01551">
    <property type="entry name" value="Peptidase_M23"/>
    <property type="match status" value="1"/>
</dbReference>
<dbReference type="InterPro" id="IPR050570">
    <property type="entry name" value="Cell_wall_metabolism_enzyme"/>
</dbReference>
<name>A0A501WZB7_9RHOB</name>
<feature type="signal peptide" evidence="2">
    <location>
        <begin position="1"/>
        <end position="28"/>
    </location>
</feature>
<feature type="compositionally biased region" description="Low complexity" evidence="1">
    <location>
        <begin position="365"/>
        <end position="378"/>
    </location>
</feature>
<comment type="caution">
    <text evidence="4">The sequence shown here is derived from an EMBL/GenBank/DDBJ whole genome shotgun (WGS) entry which is preliminary data.</text>
</comment>
<reference evidence="4 5" key="1">
    <citation type="submission" date="2019-06" db="EMBL/GenBank/DDBJ databases">
        <title>A novel bacterium of genus Amaricoccus, isolated from marine sediment.</title>
        <authorList>
            <person name="Huang H."/>
            <person name="Mo K."/>
            <person name="Hu Y."/>
        </authorList>
    </citation>
    <scope>NUCLEOTIDE SEQUENCE [LARGE SCALE GENOMIC DNA]</scope>
    <source>
        <strain evidence="4 5">HB172011</strain>
    </source>
</reference>
<dbReference type="CDD" id="cd12797">
    <property type="entry name" value="M23_peptidase"/>
    <property type="match status" value="1"/>
</dbReference>
<accession>A0A501WZB7</accession>
<sequence>MRAGTLSRARRALAASALGLALAPGALGATPAEDMAEAAKRIDAAGADLAAASDPATRVGALTRAIGAYQAALDILRAGVSGANARERELSEELETRRSEIQHLIAALETMARTPPPAQGMIHPGGPVAAARAAATLSKLTPALRDEAGELAREYDALTELRRLRLDGERDLATGIAALGAARTELEDRLSDEAPPQPRETEDPAMAAILRGSDTLTTLAAKLAAQGGGKRVARDAPAPRLARPVPGEIVRRFEEPDAAGVRRPGITMRAPPLSLVSAPADGIVRYVGPFLDYGYVVVVETDDGTLVVLAGLARVQVETGAATRRGDLLGQLGGPAYEGADASRPAPGAGLALADPAGEAEAEDGPSAAELAEDIAAGGEDGDAGPDTEAVETEAAPGAGEEPATGADEMLYIEVRRGQGPVDPAGLFESENG</sequence>
<dbReference type="RefSeq" id="WP_140452343.1">
    <property type="nucleotide sequence ID" value="NZ_VFRP01000001.1"/>
</dbReference>
<keyword evidence="5" id="KW-1185">Reference proteome</keyword>
<dbReference type="PANTHER" id="PTHR21666">
    <property type="entry name" value="PEPTIDASE-RELATED"/>
    <property type="match status" value="1"/>
</dbReference>
<feature type="compositionally biased region" description="Low complexity" evidence="1">
    <location>
        <begin position="393"/>
        <end position="409"/>
    </location>
</feature>
<dbReference type="InterPro" id="IPR016047">
    <property type="entry name" value="M23ase_b-sheet_dom"/>
</dbReference>
<evidence type="ECO:0000313" key="4">
    <source>
        <dbReference type="EMBL" id="TPE53764.1"/>
    </source>
</evidence>
<dbReference type="PANTHER" id="PTHR21666:SF270">
    <property type="entry name" value="MUREIN HYDROLASE ACTIVATOR ENVC"/>
    <property type="match status" value="1"/>
</dbReference>
<protein>
    <recommendedName>
        <fullName evidence="3">M23ase beta-sheet core domain-containing protein</fullName>
    </recommendedName>
</protein>
<dbReference type="GO" id="GO:0004222">
    <property type="term" value="F:metalloendopeptidase activity"/>
    <property type="evidence" value="ECO:0007669"/>
    <property type="project" value="TreeGrafter"/>
</dbReference>
<dbReference type="EMBL" id="VFRP01000001">
    <property type="protein sequence ID" value="TPE53764.1"/>
    <property type="molecule type" value="Genomic_DNA"/>
</dbReference>
<keyword evidence="2" id="KW-0732">Signal</keyword>
<feature type="chain" id="PRO_5021301860" description="M23ase beta-sheet core domain-containing protein" evidence="2">
    <location>
        <begin position="29"/>
        <end position="433"/>
    </location>
</feature>
<dbReference type="InterPro" id="IPR011055">
    <property type="entry name" value="Dup_hybrid_motif"/>
</dbReference>
<feature type="compositionally biased region" description="Low complexity" evidence="1">
    <location>
        <begin position="342"/>
        <end position="357"/>
    </location>
</feature>
<evidence type="ECO:0000313" key="5">
    <source>
        <dbReference type="Proteomes" id="UP000319255"/>
    </source>
</evidence>
<feature type="domain" description="M23ase beta-sheet core" evidence="3">
    <location>
        <begin position="264"/>
        <end position="334"/>
    </location>
</feature>
<feature type="compositionally biased region" description="Acidic residues" evidence="1">
    <location>
        <begin position="380"/>
        <end position="392"/>
    </location>
</feature>
<dbReference type="AlphaFoldDB" id="A0A501WZB7"/>
<evidence type="ECO:0000256" key="1">
    <source>
        <dbReference type="SAM" id="MobiDB-lite"/>
    </source>
</evidence>
<organism evidence="4 5">
    <name type="scientific">Amaricoccus solimangrovi</name>
    <dbReference type="NCBI Taxonomy" id="2589815"/>
    <lineage>
        <taxon>Bacteria</taxon>
        <taxon>Pseudomonadati</taxon>
        <taxon>Pseudomonadota</taxon>
        <taxon>Alphaproteobacteria</taxon>
        <taxon>Rhodobacterales</taxon>
        <taxon>Paracoccaceae</taxon>
        <taxon>Amaricoccus</taxon>
    </lineage>
</organism>
<dbReference type="SUPFAM" id="SSF51261">
    <property type="entry name" value="Duplicated hybrid motif"/>
    <property type="match status" value="1"/>
</dbReference>
<dbReference type="Proteomes" id="UP000319255">
    <property type="component" value="Unassembled WGS sequence"/>
</dbReference>
<dbReference type="Gene3D" id="2.70.70.10">
    <property type="entry name" value="Glucose Permease (Domain IIA)"/>
    <property type="match status" value="1"/>
</dbReference>
<evidence type="ECO:0000256" key="2">
    <source>
        <dbReference type="SAM" id="SignalP"/>
    </source>
</evidence>
<evidence type="ECO:0000259" key="3">
    <source>
        <dbReference type="Pfam" id="PF01551"/>
    </source>
</evidence>
<feature type="region of interest" description="Disordered" evidence="1">
    <location>
        <begin position="339"/>
        <end position="409"/>
    </location>
</feature>
<dbReference type="OrthoDB" id="9809144at2"/>
<gene>
    <name evidence="4" type="ORF">FJM51_01585</name>
</gene>
<proteinExistence type="predicted"/>